<evidence type="ECO:0000313" key="5">
    <source>
        <dbReference type="EMBL" id="MDP9822630.1"/>
    </source>
</evidence>
<dbReference type="PANTHER" id="PTHR11851">
    <property type="entry name" value="METALLOPROTEASE"/>
    <property type="match status" value="1"/>
</dbReference>
<dbReference type="PROSITE" id="PS00143">
    <property type="entry name" value="INSULINASE"/>
    <property type="match status" value="1"/>
</dbReference>
<dbReference type="PANTHER" id="PTHR11851:SF49">
    <property type="entry name" value="MITOCHONDRIAL-PROCESSING PEPTIDASE SUBUNIT ALPHA"/>
    <property type="match status" value="1"/>
</dbReference>
<comment type="similarity">
    <text evidence="1 2">Belongs to the peptidase M16 family.</text>
</comment>
<dbReference type="Pfam" id="PF00675">
    <property type="entry name" value="Peptidase_M16"/>
    <property type="match status" value="1"/>
</dbReference>
<dbReference type="Pfam" id="PF05193">
    <property type="entry name" value="Peptidase_M16_C"/>
    <property type="match status" value="1"/>
</dbReference>
<dbReference type="InterPro" id="IPR011249">
    <property type="entry name" value="Metalloenz_LuxS/M16"/>
</dbReference>
<evidence type="ECO:0000259" key="4">
    <source>
        <dbReference type="Pfam" id="PF05193"/>
    </source>
</evidence>
<dbReference type="SUPFAM" id="SSF63411">
    <property type="entry name" value="LuxS/MPP-like metallohydrolase"/>
    <property type="match status" value="2"/>
</dbReference>
<evidence type="ECO:0000256" key="2">
    <source>
        <dbReference type="RuleBase" id="RU004447"/>
    </source>
</evidence>
<dbReference type="InterPro" id="IPR007863">
    <property type="entry name" value="Peptidase_M16_C"/>
</dbReference>
<dbReference type="EMBL" id="JAUSQM010000001">
    <property type="protein sequence ID" value="MDP9822630.1"/>
    <property type="molecule type" value="Genomic_DNA"/>
</dbReference>
<name>A0ABT9NRE2_9ACTN</name>
<feature type="domain" description="Peptidase M16 N-terminal" evidence="3">
    <location>
        <begin position="38"/>
        <end position="185"/>
    </location>
</feature>
<dbReference type="Proteomes" id="UP001240447">
    <property type="component" value="Unassembled WGS sequence"/>
</dbReference>
<gene>
    <name evidence="5" type="ORF">J2S59_002439</name>
</gene>
<reference evidence="5 6" key="1">
    <citation type="submission" date="2023-07" db="EMBL/GenBank/DDBJ databases">
        <title>Sequencing the genomes of 1000 actinobacteria strains.</title>
        <authorList>
            <person name="Klenk H.-P."/>
        </authorList>
    </citation>
    <scope>NUCLEOTIDE SEQUENCE [LARGE SCALE GENOMIC DNA]</scope>
    <source>
        <strain evidence="5 6">GD13</strain>
    </source>
</reference>
<evidence type="ECO:0000259" key="3">
    <source>
        <dbReference type="Pfam" id="PF00675"/>
    </source>
</evidence>
<dbReference type="RefSeq" id="WP_306825157.1">
    <property type="nucleotide sequence ID" value="NZ_JAUSQM010000001.1"/>
</dbReference>
<dbReference type="InterPro" id="IPR011765">
    <property type="entry name" value="Pept_M16_N"/>
</dbReference>
<feature type="domain" description="Peptidase M16 C-terminal" evidence="4">
    <location>
        <begin position="192"/>
        <end position="372"/>
    </location>
</feature>
<keyword evidence="6" id="KW-1185">Reference proteome</keyword>
<comment type="caution">
    <text evidence="5">The sequence shown here is derived from an EMBL/GenBank/DDBJ whole genome shotgun (WGS) entry which is preliminary data.</text>
</comment>
<evidence type="ECO:0000313" key="6">
    <source>
        <dbReference type="Proteomes" id="UP001240447"/>
    </source>
</evidence>
<dbReference type="InterPro" id="IPR001431">
    <property type="entry name" value="Pept_M16_Zn_BS"/>
</dbReference>
<evidence type="ECO:0000256" key="1">
    <source>
        <dbReference type="ARBA" id="ARBA00007261"/>
    </source>
</evidence>
<dbReference type="InterPro" id="IPR050361">
    <property type="entry name" value="MPP/UQCRC_Complex"/>
</dbReference>
<sequence>MRATEQKPGTTRTLLTSTDAAGAATSRVRRTVLPGGLRVVTEAMPHVRSASIGVWVGVGSRDESPTLSGASHFLEHLLFKGTPTRSAMDISVALDAVGGEFNAFTAKEYTCFHARVLDEDLPVAIDVLGDMITSSVISADDVEAERAVILDEIAMHDDDPEDVVHNLLVSQAWGDTPMGRPVGGTEESVQALTRTQIQRYYRSRYRPEHMVVAVAGNLDHTTVVRAVRKAFAGNDFLADSGRRPAPVRQASRTRSVTPGEVRVARPFEQVNVVLGMPGLTRTDPRRYALGVLTSALGGGTSSRLFQEVREKRGLAYGIYAFTTHYSDAGLVGVAAGCLPDRVGELLDVVRAELAEVAAHGITSDELQRGIGQLRGGLVLGLEDSASRMSRIAKAELLYDELPSVEEVLGRIEAVTLDDVRALAASTLGRAPVLAMVGPLD</sequence>
<dbReference type="Gene3D" id="3.30.830.10">
    <property type="entry name" value="Metalloenzyme, LuxS/M16 peptidase-like"/>
    <property type="match status" value="2"/>
</dbReference>
<organism evidence="5 6">
    <name type="scientific">Nocardioides massiliensis</name>
    <dbReference type="NCBI Taxonomy" id="1325935"/>
    <lineage>
        <taxon>Bacteria</taxon>
        <taxon>Bacillati</taxon>
        <taxon>Actinomycetota</taxon>
        <taxon>Actinomycetes</taxon>
        <taxon>Propionibacteriales</taxon>
        <taxon>Nocardioidaceae</taxon>
        <taxon>Nocardioides</taxon>
    </lineage>
</organism>
<accession>A0ABT9NRE2</accession>
<protein>
    <submittedName>
        <fullName evidence="5">Zn-dependent peptidase</fullName>
    </submittedName>
</protein>
<proteinExistence type="inferred from homology"/>